<keyword evidence="6" id="KW-1185">Reference proteome</keyword>
<organism evidence="5 6">
    <name type="scientific">Sphingomonas jeddahensis</name>
    <dbReference type="NCBI Taxonomy" id="1915074"/>
    <lineage>
        <taxon>Bacteria</taxon>
        <taxon>Pseudomonadati</taxon>
        <taxon>Pseudomonadota</taxon>
        <taxon>Alphaproteobacteria</taxon>
        <taxon>Sphingomonadales</taxon>
        <taxon>Sphingomonadaceae</taxon>
        <taxon>Sphingomonas</taxon>
    </lineage>
</organism>
<evidence type="ECO:0000259" key="4">
    <source>
        <dbReference type="Pfam" id="PF10531"/>
    </source>
</evidence>
<sequence>MRTLVNPMAATIAALMLVGSGSVLAQTAPTPAIPQDQGTPADQRAAYALGNGDVIETAVIGRTDFTARVQIQEDGTVQLPFVGTVPAAGRTVLDLRDDLRSRLIRGGYLENPAVSVAVASYASRYVTVLGQVNQPGVVPIDRAYRLSEIVARAGGASNQAADSITLTRPDGTSHAASLRTIATAGPAQDPEVGSGDKVFVAPAAAFYIYGQVNAPGSYPIGGEMTVRMALARGGGLTALGSAKRVKLVRGGTEAKASLDDVIRPDDVLVIGERFF</sequence>
<accession>A0A1V2EUP4</accession>
<feature type="signal peptide" evidence="2">
    <location>
        <begin position="1"/>
        <end position="25"/>
    </location>
</feature>
<dbReference type="AlphaFoldDB" id="A0A1V2EUP4"/>
<dbReference type="GO" id="GO:0015159">
    <property type="term" value="F:polysaccharide transmembrane transporter activity"/>
    <property type="evidence" value="ECO:0007669"/>
    <property type="project" value="InterPro"/>
</dbReference>
<dbReference type="PANTHER" id="PTHR33619:SF3">
    <property type="entry name" value="POLYSACCHARIDE EXPORT PROTEIN GFCE-RELATED"/>
    <property type="match status" value="1"/>
</dbReference>
<dbReference type="PANTHER" id="PTHR33619">
    <property type="entry name" value="POLYSACCHARIDE EXPORT PROTEIN GFCE-RELATED"/>
    <property type="match status" value="1"/>
</dbReference>
<evidence type="ECO:0000256" key="1">
    <source>
        <dbReference type="ARBA" id="ARBA00022729"/>
    </source>
</evidence>
<proteinExistence type="predicted"/>
<feature type="domain" description="Soluble ligand binding" evidence="4">
    <location>
        <begin position="206"/>
        <end position="252"/>
    </location>
</feature>
<evidence type="ECO:0000313" key="5">
    <source>
        <dbReference type="EMBL" id="ONF96195.1"/>
    </source>
</evidence>
<protein>
    <submittedName>
        <fullName evidence="5">Polysaccharide biosynthesis/export protein</fullName>
    </submittedName>
</protein>
<evidence type="ECO:0000256" key="2">
    <source>
        <dbReference type="SAM" id="SignalP"/>
    </source>
</evidence>
<dbReference type="OrthoDB" id="197007at2"/>
<evidence type="ECO:0000313" key="6">
    <source>
        <dbReference type="Proteomes" id="UP000188729"/>
    </source>
</evidence>
<dbReference type="Pfam" id="PF02563">
    <property type="entry name" value="Poly_export"/>
    <property type="match status" value="1"/>
</dbReference>
<dbReference type="Gene3D" id="3.10.560.10">
    <property type="entry name" value="Outer membrane lipoprotein wza domain like"/>
    <property type="match status" value="2"/>
</dbReference>
<reference evidence="5 6" key="1">
    <citation type="submission" date="2016-11" db="EMBL/GenBank/DDBJ databases">
        <title>Genome sequence of Sphingomonas jeddahensis G39.</title>
        <authorList>
            <person name="Poehlein A."/>
            <person name="Wuebbeler J.H."/>
            <person name="Steinbuechel A."/>
            <person name="Daniel R."/>
        </authorList>
    </citation>
    <scope>NUCLEOTIDE SEQUENCE [LARGE SCALE GENOMIC DNA]</scope>
    <source>
        <strain evidence="5 6">G39</strain>
    </source>
</reference>
<dbReference type="InterPro" id="IPR019554">
    <property type="entry name" value="Soluble_ligand-bd"/>
</dbReference>
<dbReference type="EMBL" id="MPSB01000005">
    <property type="protein sequence ID" value="ONF96195.1"/>
    <property type="molecule type" value="Genomic_DNA"/>
</dbReference>
<feature type="chain" id="PRO_5012460113" evidence="2">
    <location>
        <begin position="26"/>
        <end position="275"/>
    </location>
</feature>
<dbReference type="Proteomes" id="UP000188729">
    <property type="component" value="Unassembled WGS sequence"/>
</dbReference>
<name>A0A1V2EUP4_9SPHN</name>
<evidence type="ECO:0000259" key="3">
    <source>
        <dbReference type="Pfam" id="PF02563"/>
    </source>
</evidence>
<gene>
    <name evidence="5" type="ORF">SPHI_14240</name>
</gene>
<dbReference type="InterPro" id="IPR049712">
    <property type="entry name" value="Poly_export"/>
</dbReference>
<comment type="caution">
    <text evidence="5">The sequence shown here is derived from an EMBL/GenBank/DDBJ whole genome shotgun (WGS) entry which is preliminary data.</text>
</comment>
<dbReference type="Pfam" id="PF10531">
    <property type="entry name" value="SLBB"/>
    <property type="match status" value="2"/>
</dbReference>
<dbReference type="RefSeq" id="WP_158049643.1">
    <property type="nucleotide sequence ID" value="NZ_MPSB01000005.1"/>
</dbReference>
<keyword evidence="1 2" id="KW-0732">Signal</keyword>
<dbReference type="STRING" id="1915074.SPHI_14240"/>
<dbReference type="InterPro" id="IPR003715">
    <property type="entry name" value="Poly_export_N"/>
</dbReference>
<feature type="domain" description="Polysaccharide export protein N-terminal" evidence="3">
    <location>
        <begin position="43"/>
        <end position="118"/>
    </location>
</feature>
<feature type="domain" description="Soluble ligand binding" evidence="4">
    <location>
        <begin position="125"/>
        <end position="173"/>
    </location>
</feature>
<dbReference type="Gene3D" id="3.30.1950.10">
    <property type="entry name" value="wza like domain"/>
    <property type="match status" value="1"/>
</dbReference>